<dbReference type="AlphaFoldDB" id="V6HEC5"/>
<reference evidence="1 2" key="1">
    <citation type="submission" date="2013-05" db="EMBL/GenBank/DDBJ databases">
        <authorList>
            <person name="Harkins D.M."/>
            <person name="Durkin A.S."/>
            <person name="Brinkac L.M."/>
            <person name="Haft D.H."/>
            <person name="Selengut J.D."/>
            <person name="Sanka R."/>
            <person name="DePew J."/>
            <person name="Purushe J."/>
            <person name="Hartskeerl R.A."/>
            <person name="Ahmed A."/>
            <person name="van der Linden H."/>
            <person name="Goris M.G.A."/>
            <person name="Vinetz J.M."/>
            <person name="Sutton G.G."/>
            <person name="Nierman W.C."/>
            <person name="Fouts D.E."/>
        </authorList>
    </citation>
    <scope>NUCLEOTIDE SEQUENCE [LARGE SCALE GENOMIC DNA]</scope>
    <source>
        <strain evidence="1 2">10</strain>
    </source>
</reference>
<name>V6HEC5_9LEPT</name>
<dbReference type="EMBL" id="AHMM02000006">
    <property type="protein sequence ID" value="EQA38367.1"/>
    <property type="molecule type" value="Genomic_DNA"/>
</dbReference>
<evidence type="ECO:0000313" key="1">
    <source>
        <dbReference type="EMBL" id="EQA38367.1"/>
    </source>
</evidence>
<gene>
    <name evidence="1" type="ORF">LEP1GSC047_2464</name>
</gene>
<proteinExistence type="predicted"/>
<dbReference type="Proteomes" id="UP000018719">
    <property type="component" value="Unassembled WGS sequence"/>
</dbReference>
<comment type="caution">
    <text evidence="1">The sequence shown here is derived from an EMBL/GenBank/DDBJ whole genome shotgun (WGS) entry which is preliminary data.</text>
</comment>
<dbReference type="STRING" id="1049790.LEP1GSC047_2464"/>
<sequence>MSRRFGIATRTLLWLFQIPLCNSDSVIIAGLGLPPARDFGKPSSLVAWRPKIGL</sequence>
<accession>V6HEC5</accession>
<evidence type="ECO:0000313" key="2">
    <source>
        <dbReference type="Proteomes" id="UP000018719"/>
    </source>
</evidence>
<organism evidence="1 2">
    <name type="scientific">Leptospira inadai serovar Lyme str. 10</name>
    <dbReference type="NCBI Taxonomy" id="1049790"/>
    <lineage>
        <taxon>Bacteria</taxon>
        <taxon>Pseudomonadati</taxon>
        <taxon>Spirochaetota</taxon>
        <taxon>Spirochaetia</taxon>
        <taxon>Leptospirales</taxon>
        <taxon>Leptospiraceae</taxon>
        <taxon>Leptospira</taxon>
    </lineage>
</organism>
<protein>
    <submittedName>
        <fullName evidence="1">Uncharacterized protein</fullName>
    </submittedName>
</protein>